<dbReference type="InterPro" id="IPR007359">
    <property type="entry name" value="SigmaE_reg_RseC_MucC"/>
</dbReference>
<feature type="transmembrane region" description="Helical" evidence="1">
    <location>
        <begin position="131"/>
        <end position="150"/>
    </location>
</feature>
<accession>A0A5M8P3X4</accession>
<name>A0A5M8P3X4_9BACT</name>
<proteinExistence type="predicted"/>
<evidence type="ECO:0000313" key="2">
    <source>
        <dbReference type="EMBL" id="KAA6303101.1"/>
    </source>
</evidence>
<feature type="transmembrane region" description="Helical" evidence="1">
    <location>
        <begin position="103"/>
        <end position="125"/>
    </location>
</feature>
<dbReference type="PANTHER" id="PTHR35867:SF1">
    <property type="entry name" value="PROTEIN RSEC"/>
    <property type="match status" value="1"/>
</dbReference>
<evidence type="ECO:0000313" key="3">
    <source>
        <dbReference type="Proteomes" id="UP000324575"/>
    </source>
</evidence>
<dbReference type="EMBL" id="SNRX01000003">
    <property type="protein sequence ID" value="KAA6303101.1"/>
    <property type="molecule type" value="Genomic_DNA"/>
</dbReference>
<comment type="caution">
    <text evidence="2">The sequence shown here is derived from an EMBL/GenBank/DDBJ whole genome shotgun (WGS) entry which is preliminary data.</text>
</comment>
<reference evidence="2 3" key="1">
    <citation type="submission" date="2019-03" db="EMBL/GenBank/DDBJ databases">
        <title>Single cell metagenomics reveals metabolic interactions within the superorganism composed of flagellate Streblomastix strix and complex community of Bacteroidetes bacteria on its surface.</title>
        <authorList>
            <person name="Treitli S.C."/>
            <person name="Kolisko M."/>
            <person name="Husnik F."/>
            <person name="Keeling P."/>
            <person name="Hampl V."/>
        </authorList>
    </citation>
    <scope>NUCLEOTIDE SEQUENCE [LARGE SCALE GENOMIC DNA]</scope>
    <source>
        <strain evidence="2">St1</strain>
    </source>
</reference>
<dbReference type="Pfam" id="PF04246">
    <property type="entry name" value="RseC_MucC"/>
    <property type="match status" value="1"/>
</dbReference>
<dbReference type="PANTHER" id="PTHR35867">
    <property type="entry name" value="PROTEIN RSEC"/>
    <property type="match status" value="1"/>
</dbReference>
<protein>
    <recommendedName>
        <fullName evidence="4">Fis family transcriptional regulator</fullName>
    </recommendedName>
</protein>
<organism evidence="2 3">
    <name type="scientific">Candidatus Ordinivivax streblomastigis</name>
    <dbReference type="NCBI Taxonomy" id="2540710"/>
    <lineage>
        <taxon>Bacteria</taxon>
        <taxon>Pseudomonadati</taxon>
        <taxon>Bacteroidota</taxon>
        <taxon>Bacteroidia</taxon>
        <taxon>Bacteroidales</taxon>
        <taxon>Candidatus Ordinivivax</taxon>
    </lineage>
</organism>
<keyword evidence="1" id="KW-0472">Membrane</keyword>
<keyword evidence="1" id="KW-1133">Transmembrane helix</keyword>
<gene>
    <name evidence="2" type="ORF">EZS26_000704</name>
</gene>
<evidence type="ECO:0000256" key="1">
    <source>
        <dbReference type="SAM" id="Phobius"/>
    </source>
</evidence>
<dbReference type="AlphaFoldDB" id="A0A5M8P3X4"/>
<sequence>MILFSANMLHSPKKHLTFVPELQCPHYKPMNKIEHEGVVVRIEGHTVGVKITQSSACSACHAQTMCGISEQKEKEIEISDVTTPLNIEDKVMITGQTAMGLKAVFYAFIVPLVLMVLMTTLGIFYFHSESIAALMALLALGIYFVILYFLRDIFKKQFVFTLKKAEI</sequence>
<keyword evidence="1" id="KW-0812">Transmembrane</keyword>
<evidence type="ECO:0008006" key="4">
    <source>
        <dbReference type="Google" id="ProtNLM"/>
    </source>
</evidence>
<dbReference type="Proteomes" id="UP000324575">
    <property type="component" value="Unassembled WGS sequence"/>
</dbReference>